<dbReference type="InterPro" id="IPR019587">
    <property type="entry name" value="Polyketide_cyclase/dehydratase"/>
</dbReference>
<dbReference type="Gene3D" id="3.30.530.20">
    <property type="match status" value="1"/>
</dbReference>
<dbReference type="RefSeq" id="WP_184844551.1">
    <property type="nucleotide sequence ID" value="NZ_JACHMN010000003.1"/>
</dbReference>
<gene>
    <name evidence="1" type="ORF">F4553_006833</name>
</gene>
<proteinExistence type="predicted"/>
<comment type="caution">
    <text evidence="1">The sequence shown here is derived from an EMBL/GenBank/DDBJ whole genome shotgun (WGS) entry which is preliminary data.</text>
</comment>
<dbReference type="InterPro" id="IPR023393">
    <property type="entry name" value="START-like_dom_sf"/>
</dbReference>
<evidence type="ECO:0000313" key="2">
    <source>
        <dbReference type="Proteomes" id="UP000587527"/>
    </source>
</evidence>
<keyword evidence="2" id="KW-1185">Reference proteome</keyword>
<dbReference type="SUPFAM" id="SSF55961">
    <property type="entry name" value="Bet v1-like"/>
    <property type="match status" value="1"/>
</dbReference>
<dbReference type="EMBL" id="JACHMN010000003">
    <property type="protein sequence ID" value="MBB5873399.1"/>
    <property type="molecule type" value="Genomic_DNA"/>
</dbReference>
<reference evidence="1 2" key="1">
    <citation type="submission" date="2020-08" db="EMBL/GenBank/DDBJ databases">
        <title>Sequencing the genomes of 1000 actinobacteria strains.</title>
        <authorList>
            <person name="Klenk H.-P."/>
        </authorList>
    </citation>
    <scope>NUCLEOTIDE SEQUENCE [LARGE SCALE GENOMIC DNA]</scope>
    <source>
        <strain evidence="1 2">DSM 45362</strain>
    </source>
</reference>
<evidence type="ECO:0000313" key="1">
    <source>
        <dbReference type="EMBL" id="MBB5873399.1"/>
    </source>
</evidence>
<evidence type="ECO:0008006" key="3">
    <source>
        <dbReference type="Google" id="ProtNLM"/>
    </source>
</evidence>
<dbReference type="AlphaFoldDB" id="A0A841C273"/>
<dbReference type="Pfam" id="PF10604">
    <property type="entry name" value="Polyketide_cyc2"/>
    <property type="match status" value="1"/>
</dbReference>
<protein>
    <recommendedName>
        <fullName evidence="3">Polyketide cyclase</fullName>
    </recommendedName>
</protein>
<dbReference type="Proteomes" id="UP000587527">
    <property type="component" value="Unassembled WGS sequence"/>
</dbReference>
<name>A0A841C273_9ACTN</name>
<sequence length="141" mass="15450">MRWENTVAIDAPTEVVWQLTTDVEKWPSLTTTMQRVDRVDQGPLRVGSSARIKQPGQSTALWTVDHLDEGRAFSWRTRRMGLSMTGSHLVEPTPSGCRNTLAIEVTGRGARLFGIAFGALLRASLALENAGFKAAAERAGR</sequence>
<organism evidence="1 2">
    <name type="scientific">Allocatelliglobosispora scoriae</name>
    <dbReference type="NCBI Taxonomy" id="643052"/>
    <lineage>
        <taxon>Bacteria</taxon>
        <taxon>Bacillati</taxon>
        <taxon>Actinomycetota</taxon>
        <taxon>Actinomycetes</taxon>
        <taxon>Micromonosporales</taxon>
        <taxon>Micromonosporaceae</taxon>
        <taxon>Allocatelliglobosispora</taxon>
    </lineage>
</organism>
<accession>A0A841C273</accession>